<comment type="caution">
    <text evidence="5">The sequence shown here is derived from an EMBL/GenBank/DDBJ whole genome shotgun (WGS) entry which is preliminary data.</text>
</comment>
<keyword evidence="3" id="KW-1133">Transmembrane helix</keyword>
<sequence>MGAPAKTTITTTTRAITRIRRASLFKFVSLLFLFSSFSLLLLKVDDLISKIALETKTVAGHNLAQTPWHHFPVKHFNESNTIYGKALHFLKCTHFQCMFGAKTRQYNTSPNKLKRSHNFTANTTSISTTTCPSFFRWIHRDLEPWAESRIAMGNLMEAQRSAAFRVVIFQGRLYVDFYFSCTQTRAMFTIWGLLQLLKRYPGMVPDVDMMFDCMDKPVIQKSKYRPKKRWPPPPLFRYCTTDSHFDIPFPDWSFWGWPETNIQPWDEEFKSIKKGSEALNWDKKLNYAYWRGNPFVGSRARTDLLRCNDTDKWGAEIYIQNWIEEAKVGYKKSSLADQCKHRYKIYAEGFAWSVSLKYILSCNSLALLITPQFQDFFTRGLIPTQNYWPVAHSDLCRSIKFAVEWGSSNPNKAARIGREGQRLMESLNMNMVYDYMYHLITEYSKLQNFKPIPPKTAHEVCGESVLCYADSRSKQFLEKSVASASSSPPCDLWRADRDLVENWIQRNREIISNVEKMEKAKANETTSNSTVPH</sequence>
<evidence type="ECO:0000313" key="5">
    <source>
        <dbReference type="EMBL" id="KAK9168136.1"/>
    </source>
</evidence>
<feature type="transmembrane region" description="Helical" evidence="3">
    <location>
        <begin position="24"/>
        <end position="42"/>
    </location>
</feature>
<reference evidence="5 6" key="1">
    <citation type="submission" date="2024-01" db="EMBL/GenBank/DDBJ databases">
        <title>Genome assemblies of Stephania.</title>
        <authorList>
            <person name="Yang L."/>
        </authorList>
    </citation>
    <scope>NUCLEOTIDE SEQUENCE [LARGE SCALE GENOMIC DNA]</scope>
    <source>
        <strain evidence="5">YNDBR</strain>
        <tissue evidence="5">Leaf</tissue>
    </source>
</reference>
<dbReference type="GO" id="GO:0016740">
    <property type="term" value="F:transferase activity"/>
    <property type="evidence" value="ECO:0007669"/>
    <property type="project" value="UniProtKB-KW"/>
</dbReference>
<evidence type="ECO:0000256" key="3">
    <source>
        <dbReference type="SAM" id="Phobius"/>
    </source>
</evidence>
<proteinExistence type="inferred from homology"/>
<comment type="similarity">
    <text evidence="1">Belongs to the glycosyltransferase 90 family.</text>
</comment>
<evidence type="ECO:0000259" key="4">
    <source>
        <dbReference type="SMART" id="SM00672"/>
    </source>
</evidence>
<gene>
    <name evidence="5" type="ORF">Syun_000276</name>
</gene>
<dbReference type="InterPro" id="IPR006598">
    <property type="entry name" value="CAP10"/>
</dbReference>
<organism evidence="5 6">
    <name type="scientific">Stephania yunnanensis</name>
    <dbReference type="NCBI Taxonomy" id="152371"/>
    <lineage>
        <taxon>Eukaryota</taxon>
        <taxon>Viridiplantae</taxon>
        <taxon>Streptophyta</taxon>
        <taxon>Embryophyta</taxon>
        <taxon>Tracheophyta</taxon>
        <taxon>Spermatophyta</taxon>
        <taxon>Magnoliopsida</taxon>
        <taxon>Ranunculales</taxon>
        <taxon>Menispermaceae</taxon>
        <taxon>Menispermoideae</taxon>
        <taxon>Cissampelideae</taxon>
        <taxon>Stephania</taxon>
    </lineage>
</organism>
<dbReference type="Proteomes" id="UP001420932">
    <property type="component" value="Unassembled WGS sequence"/>
</dbReference>
<name>A0AAP0LBW5_9MAGN</name>
<dbReference type="InterPro" id="IPR051091">
    <property type="entry name" value="O-Glucosyltr/Glycosyltrsf_90"/>
</dbReference>
<dbReference type="PANTHER" id="PTHR12203">
    <property type="entry name" value="KDEL LYS-ASP-GLU-LEU CONTAINING - RELATED"/>
    <property type="match status" value="1"/>
</dbReference>
<evidence type="ECO:0000256" key="1">
    <source>
        <dbReference type="ARBA" id="ARBA00010118"/>
    </source>
</evidence>
<dbReference type="EMBL" id="JBBNAF010000001">
    <property type="protein sequence ID" value="KAK9168136.1"/>
    <property type="molecule type" value="Genomic_DNA"/>
</dbReference>
<keyword evidence="3" id="KW-0472">Membrane</keyword>
<keyword evidence="3" id="KW-0812">Transmembrane</keyword>
<evidence type="ECO:0000313" key="6">
    <source>
        <dbReference type="Proteomes" id="UP001420932"/>
    </source>
</evidence>
<dbReference type="PANTHER" id="PTHR12203:SF35">
    <property type="entry name" value="PROTEIN O-GLUCOSYLTRANSFERASE 1"/>
    <property type="match status" value="1"/>
</dbReference>
<dbReference type="AlphaFoldDB" id="A0AAP0LBW5"/>
<protein>
    <recommendedName>
        <fullName evidence="4">Glycosyl transferase CAP10 domain-containing protein</fullName>
    </recommendedName>
</protein>
<evidence type="ECO:0000256" key="2">
    <source>
        <dbReference type="ARBA" id="ARBA00022679"/>
    </source>
</evidence>
<dbReference type="SMART" id="SM00672">
    <property type="entry name" value="CAP10"/>
    <property type="match status" value="1"/>
</dbReference>
<keyword evidence="6" id="KW-1185">Reference proteome</keyword>
<accession>A0AAP0LBW5</accession>
<keyword evidence="2" id="KW-0808">Transferase</keyword>
<feature type="domain" description="Glycosyl transferase CAP10" evidence="4">
    <location>
        <begin position="203"/>
        <end position="450"/>
    </location>
</feature>
<dbReference type="Pfam" id="PF05686">
    <property type="entry name" value="Glyco_transf_90"/>
    <property type="match status" value="1"/>
</dbReference>